<dbReference type="InterPro" id="IPR022254">
    <property type="entry name" value="DUF3775"/>
</dbReference>
<organism evidence="2 3">
    <name type="scientific">Limimonas halophila</name>
    <dbReference type="NCBI Taxonomy" id="1082479"/>
    <lineage>
        <taxon>Bacteria</taxon>
        <taxon>Pseudomonadati</taxon>
        <taxon>Pseudomonadota</taxon>
        <taxon>Alphaproteobacteria</taxon>
        <taxon>Rhodospirillales</taxon>
        <taxon>Rhodovibrionaceae</taxon>
        <taxon>Limimonas</taxon>
    </lineage>
</organism>
<evidence type="ECO:0000313" key="3">
    <source>
        <dbReference type="Proteomes" id="UP000199415"/>
    </source>
</evidence>
<name>A0A1G7UR91_9PROT</name>
<evidence type="ECO:0008006" key="4">
    <source>
        <dbReference type="Google" id="ProtNLM"/>
    </source>
</evidence>
<protein>
    <recommendedName>
        <fullName evidence="4">DUF3775 domain-containing protein</fullName>
    </recommendedName>
</protein>
<evidence type="ECO:0000256" key="1">
    <source>
        <dbReference type="SAM" id="MobiDB-lite"/>
    </source>
</evidence>
<dbReference type="EMBL" id="FNCE01000016">
    <property type="protein sequence ID" value="SDG49751.1"/>
    <property type="molecule type" value="Genomic_DNA"/>
</dbReference>
<dbReference type="AlphaFoldDB" id="A0A1G7UR91"/>
<dbReference type="Proteomes" id="UP000199415">
    <property type="component" value="Unassembled WGS sequence"/>
</dbReference>
<keyword evidence="3" id="KW-1185">Reference proteome</keyword>
<accession>A0A1G7UR91</accession>
<reference evidence="2 3" key="1">
    <citation type="submission" date="2016-10" db="EMBL/GenBank/DDBJ databases">
        <authorList>
            <person name="de Groot N.N."/>
        </authorList>
    </citation>
    <scope>NUCLEOTIDE SEQUENCE [LARGE SCALE GENOMIC DNA]</scope>
    <source>
        <strain evidence="2 3">DSM 25584</strain>
    </source>
</reference>
<dbReference type="Pfam" id="PF12616">
    <property type="entry name" value="DUF3775"/>
    <property type="match status" value="1"/>
</dbReference>
<sequence>MLQNVDLETVCWLVVKIREFEVEDALPETGEDDDTVSPDTVSPDEMDIETGYLQRVREDPLYTDCKRVIDDLNEDAQIELTALAWLGRGDYDSITEWGEAKRRAGERHIEATTADYLLGMPLLADHLEAGLEEIGLTCEGTEAFSV</sequence>
<dbReference type="STRING" id="1082479.SAMN05216241_1167"/>
<feature type="region of interest" description="Disordered" evidence="1">
    <location>
        <begin position="25"/>
        <end position="45"/>
    </location>
</feature>
<evidence type="ECO:0000313" key="2">
    <source>
        <dbReference type="EMBL" id="SDG49751.1"/>
    </source>
</evidence>
<gene>
    <name evidence="2" type="ORF">SAMN05216241_1167</name>
</gene>
<proteinExistence type="predicted"/>
<dbReference type="RefSeq" id="WP_176758684.1">
    <property type="nucleotide sequence ID" value="NZ_FNCE01000016.1"/>
</dbReference>